<protein>
    <submittedName>
        <fullName evidence="2">Fatty acid-binding protein DegV</fullName>
    </submittedName>
</protein>
<dbReference type="GO" id="GO:0008289">
    <property type="term" value="F:lipid binding"/>
    <property type="evidence" value="ECO:0007669"/>
    <property type="project" value="UniProtKB-KW"/>
</dbReference>
<dbReference type="Proteomes" id="UP000029734">
    <property type="component" value="Unassembled WGS sequence"/>
</dbReference>
<reference evidence="2 3" key="2">
    <citation type="submission" date="2014-10" db="EMBL/GenBank/DDBJ databases">
        <title>Comparative genomics of the Paenibacillus odorifer group.</title>
        <authorList>
            <person name="Tsai Y.-C."/>
            <person name="Martin N."/>
            <person name="Korlach J."/>
            <person name="Wiedmann M."/>
        </authorList>
    </citation>
    <scope>NUCLEOTIDE SEQUENCE [LARGE SCALE GENOMIC DNA]</scope>
    <source>
        <strain evidence="2 3">DSM 18334</strain>
    </source>
</reference>
<dbReference type="NCBIfam" id="TIGR00762">
    <property type="entry name" value="DegV"/>
    <property type="match status" value="1"/>
</dbReference>
<name>A0A098M4W7_9BACL</name>
<dbReference type="PANTHER" id="PTHR33434:SF2">
    <property type="entry name" value="FATTY ACID-BINDING PROTEIN TM_1468"/>
    <property type="match status" value="1"/>
</dbReference>
<evidence type="ECO:0000313" key="3">
    <source>
        <dbReference type="Proteomes" id="UP000029734"/>
    </source>
</evidence>
<dbReference type="PROSITE" id="PS51482">
    <property type="entry name" value="DEGV"/>
    <property type="match status" value="1"/>
</dbReference>
<evidence type="ECO:0000313" key="2">
    <source>
        <dbReference type="EMBL" id="KGE16592.1"/>
    </source>
</evidence>
<evidence type="ECO:0000256" key="1">
    <source>
        <dbReference type="ARBA" id="ARBA00023121"/>
    </source>
</evidence>
<sequence>MKPIAWVTDSTSTLDPEFAKNNHVYIVPLRLIVNDESYKENIEITPEQFYDKMREQEKVSSSQPPIGEFIELYEKLKGEYEEIIAVHCSSELSGTFSTSLQAAEIAETSIVGIDSKVGAYPIREMIMRGIQWHNMGFSVNEIKEKIENIIQNMSFYLIPSSLAHLHRGGRLSGSQLVLGQLLRINLLLRFDEGKVIVDEKIRTFKKTKQRLLEILKKDLGFIKDVCIMHANNMEEALKLEEEIKDMAPTLRTEIMTFVPVAGIHAGEGTLALSWIKNNNINSILA</sequence>
<reference evidence="2 3" key="1">
    <citation type="submission" date="2014-08" db="EMBL/GenBank/DDBJ databases">
        <authorList>
            <person name="den Bakker H.C."/>
        </authorList>
    </citation>
    <scope>NUCLEOTIDE SEQUENCE [LARGE SCALE GENOMIC DNA]</scope>
    <source>
        <strain evidence="2 3">DSM 18334</strain>
    </source>
</reference>
<dbReference type="RefSeq" id="WP_036654609.1">
    <property type="nucleotide sequence ID" value="NZ_JQCR01000003.1"/>
</dbReference>
<dbReference type="AlphaFoldDB" id="A0A098M4W7"/>
<dbReference type="eggNOG" id="COG1307">
    <property type="taxonomic scope" value="Bacteria"/>
</dbReference>
<comment type="caution">
    <text evidence="2">The sequence shown here is derived from an EMBL/GenBank/DDBJ whole genome shotgun (WGS) entry which is preliminary data.</text>
</comment>
<keyword evidence="1" id="KW-0446">Lipid-binding</keyword>
<dbReference type="PANTHER" id="PTHR33434">
    <property type="entry name" value="DEGV DOMAIN-CONTAINING PROTEIN DR_1986-RELATED"/>
    <property type="match status" value="1"/>
</dbReference>
<dbReference type="OrthoDB" id="1638652at2"/>
<dbReference type="InterPro" id="IPR050270">
    <property type="entry name" value="DegV_domain_contain"/>
</dbReference>
<dbReference type="Pfam" id="PF02645">
    <property type="entry name" value="DegV"/>
    <property type="match status" value="1"/>
</dbReference>
<dbReference type="STRING" id="268407.PWYN_17920"/>
<dbReference type="Gene3D" id="3.40.50.10170">
    <property type="match status" value="1"/>
</dbReference>
<gene>
    <name evidence="2" type="ORF">PWYN_17920</name>
</gene>
<accession>A0A098M4W7</accession>
<dbReference type="InterPro" id="IPR003797">
    <property type="entry name" value="DegV"/>
</dbReference>
<dbReference type="SUPFAM" id="SSF82549">
    <property type="entry name" value="DAK1/DegV-like"/>
    <property type="match status" value="1"/>
</dbReference>
<proteinExistence type="predicted"/>
<dbReference type="Gene3D" id="3.30.1180.10">
    <property type="match status" value="1"/>
</dbReference>
<dbReference type="InterPro" id="IPR043168">
    <property type="entry name" value="DegV_C"/>
</dbReference>
<dbReference type="EMBL" id="JQCR01000003">
    <property type="protein sequence ID" value="KGE16592.1"/>
    <property type="molecule type" value="Genomic_DNA"/>
</dbReference>
<organism evidence="2 3">
    <name type="scientific">Paenibacillus wynnii</name>
    <dbReference type="NCBI Taxonomy" id="268407"/>
    <lineage>
        <taxon>Bacteria</taxon>
        <taxon>Bacillati</taxon>
        <taxon>Bacillota</taxon>
        <taxon>Bacilli</taxon>
        <taxon>Bacillales</taxon>
        <taxon>Paenibacillaceae</taxon>
        <taxon>Paenibacillus</taxon>
    </lineage>
</organism>
<keyword evidence="3" id="KW-1185">Reference proteome</keyword>